<dbReference type="SMART" id="SM00249">
    <property type="entry name" value="PHD"/>
    <property type="match status" value="1"/>
</dbReference>
<keyword evidence="4" id="KW-0862">Zinc</keyword>
<dbReference type="InterPro" id="IPR013083">
    <property type="entry name" value="Znf_RING/FYVE/PHD"/>
</dbReference>
<evidence type="ECO:0000259" key="8">
    <source>
        <dbReference type="PROSITE" id="PS50016"/>
    </source>
</evidence>
<dbReference type="PROSITE" id="PS50016">
    <property type="entry name" value="ZF_PHD_2"/>
    <property type="match status" value="1"/>
</dbReference>
<dbReference type="Gene3D" id="3.30.40.10">
    <property type="entry name" value="Zinc/RING finger domain, C3HC4 (zinc finger)"/>
    <property type="match status" value="1"/>
</dbReference>
<feature type="region of interest" description="Disordered" evidence="7">
    <location>
        <begin position="186"/>
        <end position="217"/>
    </location>
</feature>
<dbReference type="InterPro" id="IPR019787">
    <property type="entry name" value="Znf_PHD-finger"/>
</dbReference>
<comment type="subcellular location">
    <subcellularLocation>
        <location evidence="1">Nucleus</location>
    </subcellularLocation>
</comment>
<dbReference type="PANTHER" id="PTHR12628:SF10">
    <property type="entry name" value="HOMEOBOX DOMAIN-CONTAINING PROTEIN"/>
    <property type="match status" value="1"/>
</dbReference>
<feature type="region of interest" description="Disordered" evidence="7">
    <location>
        <begin position="230"/>
        <end position="325"/>
    </location>
</feature>
<feature type="compositionally biased region" description="Basic residues" evidence="7">
    <location>
        <begin position="247"/>
        <end position="265"/>
    </location>
</feature>
<dbReference type="PROSITE" id="PS01359">
    <property type="entry name" value="ZF_PHD_1"/>
    <property type="match status" value="1"/>
</dbReference>
<feature type="compositionally biased region" description="Pro residues" evidence="7">
    <location>
        <begin position="205"/>
        <end position="214"/>
    </location>
</feature>
<gene>
    <name evidence="9" type="ORF">BDW59DRAFT_84140</name>
</gene>
<dbReference type="PANTHER" id="PTHR12628">
    <property type="entry name" value="POLYCOMB-LIKE TRANSCRIPTION FACTOR"/>
    <property type="match status" value="1"/>
</dbReference>
<keyword evidence="3 6" id="KW-0863">Zinc-finger</keyword>
<evidence type="ECO:0000256" key="4">
    <source>
        <dbReference type="ARBA" id="ARBA00022833"/>
    </source>
</evidence>
<organism evidence="9 10">
    <name type="scientific">Aspergillus cavernicola</name>
    <dbReference type="NCBI Taxonomy" id="176166"/>
    <lineage>
        <taxon>Eukaryota</taxon>
        <taxon>Fungi</taxon>
        <taxon>Dikarya</taxon>
        <taxon>Ascomycota</taxon>
        <taxon>Pezizomycotina</taxon>
        <taxon>Eurotiomycetes</taxon>
        <taxon>Eurotiomycetidae</taxon>
        <taxon>Eurotiales</taxon>
        <taxon>Aspergillaceae</taxon>
        <taxon>Aspergillus</taxon>
        <taxon>Aspergillus subgen. Nidulantes</taxon>
    </lineage>
</organism>
<feature type="compositionally biased region" description="Low complexity" evidence="7">
    <location>
        <begin position="23"/>
        <end position="64"/>
    </location>
</feature>
<feature type="compositionally biased region" description="Polar residues" evidence="7">
    <location>
        <begin position="289"/>
        <end position="301"/>
    </location>
</feature>
<keyword evidence="2" id="KW-0479">Metal-binding</keyword>
<dbReference type="InterPro" id="IPR001965">
    <property type="entry name" value="Znf_PHD"/>
</dbReference>
<dbReference type="InterPro" id="IPR019786">
    <property type="entry name" value="Zinc_finger_PHD-type_CS"/>
</dbReference>
<sequence>MSQQDGVSSSLASIEAATRNHRTVFTTTTHTDSHPSTSSIPASSGSSKAPPLSNSSRSGTTSGRVHIPKLSAATTELLARVAGSIRGAQQQGLPKNDRTPTIWGPFSINSNWNSRNTNSQRAGTMRVSSTFIELPTAPFIYSDRVETPVLSPSPIPTPLQPTYGINGFLGKPPGLPNIAPKPAVACSTSTSIPVGPKAAAEIQPPSEPQPPPLSIPSAVTTISRALDTPSVAGVPAAKPVKPTSTPHQRRGVGNREKGSKKRKRGQGSDNEDIIRAGDSSSDESDATPAATQTKSGRQVNRPSLYVPSPLSPALPKENSTPIGIPDKFQEATKRKRVFRKGKNTNITCVHCQRSHSPSSNAIVLCDGCNQAWHQHCHDPPISNDVITVKEKEWLCRECKPSKIVILYPKFVRRNPNPTSEVPVHAPLALPKIDVGGERFPADDRRRYLSRLSHATLVELLFTISGQHPTVPMFPENMRALLSSRFSYSNCDVAATTATPTQQPSGSTYGSVPSNAIDFAPTANTQIEHDSELSDSESEYEFPEHRLYPRSEHGVRLSTNAEDLDILQEDPACPTFSYAFHGPVQFSTNGGVSV</sequence>
<dbReference type="Pfam" id="PF00628">
    <property type="entry name" value="PHD"/>
    <property type="match status" value="1"/>
</dbReference>
<evidence type="ECO:0000256" key="5">
    <source>
        <dbReference type="ARBA" id="ARBA00023242"/>
    </source>
</evidence>
<evidence type="ECO:0000256" key="3">
    <source>
        <dbReference type="ARBA" id="ARBA00022771"/>
    </source>
</evidence>
<comment type="caution">
    <text evidence="9">The sequence shown here is derived from an EMBL/GenBank/DDBJ whole genome shotgun (WGS) entry which is preliminary data.</text>
</comment>
<keyword evidence="10" id="KW-1185">Reference proteome</keyword>
<reference evidence="9 10" key="1">
    <citation type="submission" date="2024-07" db="EMBL/GenBank/DDBJ databases">
        <title>Section-level genome sequencing and comparative genomics of Aspergillus sections Usti and Cavernicolus.</title>
        <authorList>
            <consortium name="Lawrence Berkeley National Laboratory"/>
            <person name="Nybo J.L."/>
            <person name="Vesth T.C."/>
            <person name="Theobald S."/>
            <person name="Frisvad J.C."/>
            <person name="Larsen T.O."/>
            <person name="Kjaerboelling I."/>
            <person name="Rothschild-Mancinelli K."/>
            <person name="Lyhne E.K."/>
            <person name="Kogle M.E."/>
            <person name="Barry K."/>
            <person name="Clum A."/>
            <person name="Na H."/>
            <person name="Ledsgaard L."/>
            <person name="Lin J."/>
            <person name="Lipzen A."/>
            <person name="Kuo A."/>
            <person name="Riley R."/>
            <person name="Mondo S."/>
            <person name="LaButti K."/>
            <person name="Haridas S."/>
            <person name="Pangalinan J."/>
            <person name="Salamov A.A."/>
            <person name="Simmons B.A."/>
            <person name="Magnuson J.K."/>
            <person name="Chen J."/>
            <person name="Drula E."/>
            <person name="Henrissat B."/>
            <person name="Wiebenga A."/>
            <person name="Lubbers R.J."/>
            <person name="Gomes A.C."/>
            <person name="Makela M.R."/>
            <person name="Stajich J."/>
            <person name="Grigoriev I.V."/>
            <person name="Mortensen U.H."/>
            <person name="De vries R.P."/>
            <person name="Baker S.E."/>
            <person name="Andersen M.R."/>
        </authorList>
    </citation>
    <scope>NUCLEOTIDE SEQUENCE [LARGE SCALE GENOMIC DNA]</scope>
    <source>
        <strain evidence="9 10">CBS 600.67</strain>
    </source>
</reference>
<protein>
    <recommendedName>
        <fullName evidence="8">PHD-type domain-containing protein</fullName>
    </recommendedName>
</protein>
<feature type="compositionally biased region" description="Polar residues" evidence="7">
    <location>
        <begin position="1"/>
        <end position="12"/>
    </location>
</feature>
<evidence type="ECO:0000256" key="6">
    <source>
        <dbReference type="PROSITE-ProRule" id="PRU00146"/>
    </source>
</evidence>
<feature type="region of interest" description="Disordered" evidence="7">
    <location>
        <begin position="1"/>
        <end position="67"/>
    </location>
</feature>
<evidence type="ECO:0000256" key="2">
    <source>
        <dbReference type="ARBA" id="ARBA00022723"/>
    </source>
</evidence>
<evidence type="ECO:0000313" key="10">
    <source>
        <dbReference type="Proteomes" id="UP001610335"/>
    </source>
</evidence>
<dbReference type="InterPro" id="IPR011011">
    <property type="entry name" value="Znf_FYVE_PHD"/>
</dbReference>
<proteinExistence type="predicted"/>
<feature type="domain" description="PHD-type" evidence="8">
    <location>
        <begin position="345"/>
        <end position="401"/>
    </location>
</feature>
<dbReference type="CDD" id="cd15502">
    <property type="entry name" value="PHD_Phf1p_Phf2p_like"/>
    <property type="match status" value="1"/>
</dbReference>
<dbReference type="SUPFAM" id="SSF57903">
    <property type="entry name" value="FYVE/PHD zinc finger"/>
    <property type="match status" value="1"/>
</dbReference>
<accession>A0ABR4IA60</accession>
<evidence type="ECO:0000313" key="9">
    <source>
        <dbReference type="EMBL" id="KAL2824635.1"/>
    </source>
</evidence>
<dbReference type="Proteomes" id="UP001610335">
    <property type="component" value="Unassembled WGS sequence"/>
</dbReference>
<evidence type="ECO:0000256" key="7">
    <source>
        <dbReference type="SAM" id="MobiDB-lite"/>
    </source>
</evidence>
<dbReference type="EMBL" id="JBFXLS010000042">
    <property type="protein sequence ID" value="KAL2824635.1"/>
    <property type="molecule type" value="Genomic_DNA"/>
</dbReference>
<name>A0ABR4IA60_9EURO</name>
<evidence type="ECO:0000256" key="1">
    <source>
        <dbReference type="ARBA" id="ARBA00004123"/>
    </source>
</evidence>
<keyword evidence="5" id="KW-0539">Nucleus</keyword>